<dbReference type="Proteomes" id="UP000549695">
    <property type="component" value="Unassembled WGS sequence"/>
</dbReference>
<dbReference type="AlphaFoldDB" id="A0A852VTQ6"/>
<name>A0A852VTQ6_PSEA5</name>
<keyword evidence="2" id="KW-1185">Reference proteome</keyword>
<organism evidence="1 2">
    <name type="scientific">Pseudonocardia alni</name>
    <name type="common">Amycolata alni</name>
    <dbReference type="NCBI Taxonomy" id="33907"/>
    <lineage>
        <taxon>Bacteria</taxon>
        <taxon>Bacillati</taxon>
        <taxon>Actinomycetota</taxon>
        <taxon>Actinomycetes</taxon>
        <taxon>Pseudonocardiales</taxon>
        <taxon>Pseudonocardiaceae</taxon>
        <taxon>Pseudonocardia</taxon>
    </lineage>
</organism>
<gene>
    <name evidence="1" type="ORF">HDA37_000653</name>
</gene>
<dbReference type="EMBL" id="JACCCZ010000001">
    <property type="protein sequence ID" value="NYG00368.1"/>
    <property type="molecule type" value="Genomic_DNA"/>
</dbReference>
<dbReference type="Gene3D" id="3.40.50.300">
    <property type="entry name" value="P-loop containing nucleotide triphosphate hydrolases"/>
    <property type="match status" value="1"/>
</dbReference>
<evidence type="ECO:0000313" key="2">
    <source>
        <dbReference type="Proteomes" id="UP000549695"/>
    </source>
</evidence>
<proteinExistence type="predicted"/>
<accession>A0A852VTQ6</accession>
<dbReference type="GeneID" id="98050473"/>
<dbReference type="SUPFAM" id="SSF52540">
    <property type="entry name" value="P-loop containing nucleoside triphosphate hydrolases"/>
    <property type="match status" value="1"/>
</dbReference>
<evidence type="ECO:0000313" key="1">
    <source>
        <dbReference type="EMBL" id="NYG00368.1"/>
    </source>
</evidence>
<dbReference type="RefSeq" id="WP_179760203.1">
    <property type="nucleotide sequence ID" value="NZ_BAAAJZ010000005.1"/>
</dbReference>
<comment type="caution">
    <text evidence="1">The sequence shown here is derived from an EMBL/GenBank/DDBJ whole genome shotgun (WGS) entry which is preliminary data.</text>
</comment>
<evidence type="ECO:0008006" key="3">
    <source>
        <dbReference type="Google" id="ProtNLM"/>
    </source>
</evidence>
<dbReference type="InterPro" id="IPR027417">
    <property type="entry name" value="P-loop_NTPase"/>
</dbReference>
<dbReference type="Pfam" id="PF13481">
    <property type="entry name" value="AAA_25"/>
    <property type="match status" value="1"/>
</dbReference>
<protein>
    <recommendedName>
        <fullName evidence="3">AAA domain-containing protein</fullName>
    </recommendedName>
</protein>
<sequence length="409" mass="42913">MTGSNGHVPTGLDVVRGLAAVRGDGGDDVADAVHRLRVNHQARDLIDAERREAESGDLPGDQVADIAAKYTPLDWAELFAADDLAPVWLAEPIIEAGKSTAIFSPPKAGKSLVTLDIVAALAAGRPVLGRPGPGRPVRTLYVDAENSPTDLHQRLHAMGYGPGDLDALVYMSFPLLPPLDTVRGGRHLRALVAAHDVELVVLDTVARVVEGEENSADTFRGLYSHTLQHLKADGVAVLRLDHAGKDPAKGQRGSSAKGDDLDTVWALTAGEEGRVTLRCERQRSGHHPLSVSMQRRTRPLRHLLVAAPTADCPDAAIAKLIEHIDDTGVPAEAGRPTVVKAITTAGISASNVDLTTAIRIRKKRAADVAAAVAAAGGDDPQGALDGLDPQARAAVTELITPAGREGVGE</sequence>
<reference evidence="1 2" key="1">
    <citation type="submission" date="2020-07" db="EMBL/GenBank/DDBJ databases">
        <title>Sequencing the genomes of 1000 actinobacteria strains.</title>
        <authorList>
            <person name="Klenk H.-P."/>
        </authorList>
    </citation>
    <scope>NUCLEOTIDE SEQUENCE [LARGE SCALE GENOMIC DNA]</scope>
    <source>
        <strain evidence="1 2">DSM 44749</strain>
    </source>
</reference>